<protein>
    <submittedName>
        <fullName evidence="9">Tetratricopeptide repeat protein</fullName>
    </submittedName>
</protein>
<dbReference type="SMART" id="SM01043">
    <property type="entry name" value="BTAD"/>
    <property type="match status" value="1"/>
</dbReference>
<evidence type="ECO:0000256" key="4">
    <source>
        <dbReference type="ARBA" id="ARBA00023163"/>
    </source>
</evidence>
<dbReference type="SUPFAM" id="SSF48452">
    <property type="entry name" value="TPR-like"/>
    <property type="match status" value="3"/>
</dbReference>
<dbReference type="InterPro" id="IPR051677">
    <property type="entry name" value="AfsR-DnrI-RedD_regulator"/>
</dbReference>
<dbReference type="EMBL" id="JABEND010000013">
    <property type="protein sequence ID" value="NNG37433.1"/>
    <property type="molecule type" value="Genomic_DNA"/>
</dbReference>
<evidence type="ECO:0000256" key="1">
    <source>
        <dbReference type="ARBA" id="ARBA00005820"/>
    </source>
</evidence>
<dbReference type="PRINTS" id="PR00364">
    <property type="entry name" value="DISEASERSIST"/>
</dbReference>
<dbReference type="RefSeq" id="WP_171201127.1">
    <property type="nucleotide sequence ID" value="NZ_JABEND010000013.1"/>
</dbReference>
<dbReference type="InterPro" id="IPR011990">
    <property type="entry name" value="TPR-like_helical_dom_sf"/>
</dbReference>
<accession>A0A849ACI4</accession>
<evidence type="ECO:0000256" key="5">
    <source>
        <dbReference type="PROSITE-ProRule" id="PRU00339"/>
    </source>
</evidence>
<sequence>MAQRRLLFTVLGPLRVFDGSTELALHGQKEQRVLAALLVQAGRSVPMHRLIRSVWDEDPPVTADHQVRKAIAQLRQQLAGDPDVAIRTDSAGYRLELPAERLDLLVFTAATKAAQDPADPAGAADRLRQGVDQWHGPALAGLASTELQAAAQHLEELRLAAVEQLADLEVTLQRPAAAVQLLSGLVAEHRTRESLVARLMLALDRSGRPSDALRLYDGCRRLLDDELGVSPGAELAGMYQRILTADPGSPAAAERDAAQPAATGPDPAPAVTDSRQGGGDASARPAATDNQQVVAGRRPDERRSRLVVPVGGAVAATPGATPIPAATPPGMPQPGTPQPRALPHPRAGATPDIATAGAQAPGRHPAAGTGPQMLSTLPYDLPDFTGRAPELTALEMLLPEPDVRRTTIVVLQGMPGVGKTAMAVHAAHRWRSRYPDCQFFLDLHGLTEGRDRLEPEEALDRLLRWIGVPGNQIPNHPDERAALWRDGTAGLKMLLVLDNAVDSSQVRALIPGSDDALVIATSRAGLPGLDGSVPLLLTPPSAEDGQAFLAATLGRERLDAEPGMADRLLECCGRLPLAVRMASARLQARPHWQLAKLVDRLRSAERPHKELTVEGRGVDAAIRLSYNGLSPQQQRFFRLLCHVTDETFSPYLAAAAAGLPTEQGEALLEQLLDARMIESPRPQRYQLHDLMRSFGADLIDADEADTAQRCYHDALLAGVRAAAAALQPDRAAIDLDLNAPDDAPTFDGDAAAYAWLDEEYPTIRASALRAPALGLHRHAIAYARELTYYLQVRGATSTQLALLSAAVASAQALGDRDEELRGRINLFPPLWGSGDIQTARRHAEQALQLSRELGSRRWEGVCLANVGVVLRGAGQFRDAMRYFHQALAIHREVGNSRQENSVLIAISLVLTDLGEHAQALRTAAEVEQRVRNQPSVSRRVIPTINLAQLQARHGDAEIATELYASARRSAESIGMPLATALIDIGMADLLARKGFADEQHAGWPTADAGPVAPDGSTTDLAAALRMARAGARSAGQLGEPGVEASAANTLGLVHWRRGEWEQAETAYRLAAELAPRAHEVAEHLTALVGLALVAQVQGADSTDRWAQATALAGSLDGAYAARIGRCRRAATGRVGTAADVTT</sequence>
<comment type="caution">
    <text evidence="9">The sequence shown here is derived from an EMBL/GenBank/DDBJ whole genome shotgun (WGS) entry which is preliminary data.</text>
</comment>
<evidence type="ECO:0000313" key="10">
    <source>
        <dbReference type="Proteomes" id="UP000562984"/>
    </source>
</evidence>
<dbReference type="AlphaFoldDB" id="A0A849ACI4"/>
<evidence type="ECO:0000259" key="8">
    <source>
        <dbReference type="PROSITE" id="PS51755"/>
    </source>
</evidence>
<dbReference type="Pfam" id="PF03704">
    <property type="entry name" value="BTAD"/>
    <property type="match status" value="1"/>
</dbReference>
<dbReference type="GO" id="GO:0006355">
    <property type="term" value="P:regulation of DNA-templated transcription"/>
    <property type="evidence" value="ECO:0007669"/>
    <property type="project" value="InterPro"/>
</dbReference>
<dbReference type="InterPro" id="IPR005158">
    <property type="entry name" value="BTAD"/>
</dbReference>
<dbReference type="InterPro" id="IPR019734">
    <property type="entry name" value="TPR_rpt"/>
</dbReference>
<dbReference type="SUPFAM" id="SSF52540">
    <property type="entry name" value="P-loop containing nucleoside triphosphate hydrolases"/>
    <property type="match status" value="1"/>
</dbReference>
<dbReference type="Gene3D" id="3.40.50.300">
    <property type="entry name" value="P-loop containing nucleotide triphosphate hydrolases"/>
    <property type="match status" value="1"/>
</dbReference>
<feature type="DNA-binding region" description="OmpR/PhoB-type" evidence="6">
    <location>
        <begin position="1"/>
        <end position="97"/>
    </location>
</feature>
<dbReference type="InterPro" id="IPR027417">
    <property type="entry name" value="P-loop_NTPase"/>
</dbReference>
<dbReference type="InterPro" id="IPR001867">
    <property type="entry name" value="OmpR/PhoB-type_DNA-bd"/>
</dbReference>
<reference evidence="9 10" key="1">
    <citation type="submission" date="2020-05" db="EMBL/GenBank/DDBJ databases">
        <title>Nakamurella sp. DB0629 isolated from air conditioner.</title>
        <authorList>
            <person name="Kim D.H."/>
            <person name="Kim D.-U."/>
        </authorList>
    </citation>
    <scope>NUCLEOTIDE SEQUENCE [LARGE SCALE GENOMIC DNA]</scope>
    <source>
        <strain evidence="9 10">DB0629</strain>
    </source>
</reference>
<organism evidence="9 10">
    <name type="scientific">Nakamurella aerolata</name>
    <dbReference type="NCBI Taxonomy" id="1656892"/>
    <lineage>
        <taxon>Bacteria</taxon>
        <taxon>Bacillati</taxon>
        <taxon>Actinomycetota</taxon>
        <taxon>Actinomycetes</taxon>
        <taxon>Nakamurellales</taxon>
        <taxon>Nakamurellaceae</taxon>
        <taxon>Nakamurella</taxon>
    </lineage>
</organism>
<dbReference type="GO" id="GO:0000160">
    <property type="term" value="P:phosphorelay signal transduction system"/>
    <property type="evidence" value="ECO:0007669"/>
    <property type="project" value="InterPro"/>
</dbReference>
<feature type="repeat" description="TPR" evidence="5">
    <location>
        <begin position="1044"/>
        <end position="1077"/>
    </location>
</feature>
<keyword evidence="5" id="KW-0802">TPR repeat</keyword>
<dbReference type="SMART" id="SM00862">
    <property type="entry name" value="Trans_reg_C"/>
    <property type="match status" value="1"/>
</dbReference>
<gene>
    <name evidence="9" type="ORF">HKD39_17350</name>
</gene>
<keyword evidence="3 6" id="KW-0238">DNA-binding</keyword>
<dbReference type="SUPFAM" id="SSF46894">
    <property type="entry name" value="C-terminal effector domain of the bipartite response regulators"/>
    <property type="match status" value="1"/>
</dbReference>
<dbReference type="PROSITE" id="PS51755">
    <property type="entry name" value="OMPR_PHOB"/>
    <property type="match status" value="1"/>
</dbReference>
<evidence type="ECO:0000313" key="9">
    <source>
        <dbReference type="EMBL" id="NNG37433.1"/>
    </source>
</evidence>
<feature type="domain" description="OmpR/PhoB-type" evidence="8">
    <location>
        <begin position="1"/>
        <end position="97"/>
    </location>
</feature>
<keyword evidence="10" id="KW-1185">Reference proteome</keyword>
<dbReference type="GO" id="GO:0003677">
    <property type="term" value="F:DNA binding"/>
    <property type="evidence" value="ECO:0007669"/>
    <property type="project" value="UniProtKB-UniRule"/>
</dbReference>
<name>A0A849ACI4_9ACTN</name>
<dbReference type="Gene3D" id="1.25.40.10">
    <property type="entry name" value="Tetratricopeptide repeat domain"/>
    <property type="match status" value="3"/>
</dbReference>
<dbReference type="PROSITE" id="PS50005">
    <property type="entry name" value="TPR"/>
    <property type="match status" value="1"/>
</dbReference>
<keyword evidence="2" id="KW-0805">Transcription regulation</keyword>
<dbReference type="Pfam" id="PF00486">
    <property type="entry name" value="Trans_reg_C"/>
    <property type="match status" value="1"/>
</dbReference>
<evidence type="ECO:0000256" key="6">
    <source>
        <dbReference type="PROSITE-ProRule" id="PRU01091"/>
    </source>
</evidence>
<dbReference type="Proteomes" id="UP000562984">
    <property type="component" value="Unassembled WGS sequence"/>
</dbReference>
<feature type="compositionally biased region" description="Low complexity" evidence="7">
    <location>
        <begin position="307"/>
        <end position="324"/>
    </location>
</feature>
<dbReference type="InterPro" id="IPR036388">
    <property type="entry name" value="WH-like_DNA-bd_sf"/>
</dbReference>
<evidence type="ECO:0000256" key="7">
    <source>
        <dbReference type="SAM" id="MobiDB-lite"/>
    </source>
</evidence>
<feature type="region of interest" description="Disordered" evidence="7">
    <location>
        <begin position="247"/>
        <end position="366"/>
    </location>
</feature>
<dbReference type="SMART" id="SM00028">
    <property type="entry name" value="TPR"/>
    <property type="match status" value="2"/>
</dbReference>
<dbReference type="InterPro" id="IPR016032">
    <property type="entry name" value="Sig_transdc_resp-reg_C-effctor"/>
</dbReference>
<dbReference type="Pfam" id="PF13424">
    <property type="entry name" value="TPR_12"/>
    <property type="match status" value="1"/>
</dbReference>
<evidence type="ECO:0000256" key="3">
    <source>
        <dbReference type="ARBA" id="ARBA00023125"/>
    </source>
</evidence>
<evidence type="ECO:0000256" key="2">
    <source>
        <dbReference type="ARBA" id="ARBA00023015"/>
    </source>
</evidence>
<dbReference type="Gene3D" id="1.10.10.10">
    <property type="entry name" value="Winged helix-like DNA-binding domain superfamily/Winged helix DNA-binding domain"/>
    <property type="match status" value="1"/>
</dbReference>
<dbReference type="Pfam" id="PF13374">
    <property type="entry name" value="TPR_10"/>
    <property type="match status" value="1"/>
</dbReference>
<dbReference type="CDD" id="cd15831">
    <property type="entry name" value="BTAD"/>
    <property type="match status" value="1"/>
</dbReference>
<dbReference type="PANTHER" id="PTHR35807:SF1">
    <property type="entry name" value="TRANSCRIPTIONAL REGULATOR REDD"/>
    <property type="match status" value="1"/>
</dbReference>
<comment type="similarity">
    <text evidence="1">Belongs to the AfsR/DnrI/RedD regulatory family.</text>
</comment>
<keyword evidence="4" id="KW-0804">Transcription</keyword>
<feature type="compositionally biased region" description="Pro residues" evidence="7">
    <location>
        <begin position="325"/>
        <end position="342"/>
    </location>
</feature>
<proteinExistence type="inferred from homology"/>
<dbReference type="PANTHER" id="PTHR35807">
    <property type="entry name" value="TRANSCRIPTIONAL REGULATOR REDD-RELATED"/>
    <property type="match status" value="1"/>
</dbReference>